<protein>
    <submittedName>
        <fullName evidence="3">Uncharacterized protein fp9.004</fullName>
    </submittedName>
    <submittedName>
        <fullName evidence="4">Uncharacterized protein fp9.257</fullName>
    </submittedName>
</protein>
<evidence type="ECO:0000313" key="6">
    <source>
        <dbReference type="Proteomes" id="UP000150838"/>
    </source>
</evidence>
<dbReference type="EMBL" id="AJ581527">
    <property type="protein sequence ID" value="CAE52550.1"/>
    <property type="molecule type" value="Genomic_DNA"/>
</dbReference>
<organism evidence="3 6">
    <name type="scientific">Fowlpox virus</name>
    <name type="common">FPV</name>
    <dbReference type="NCBI Taxonomy" id="10261"/>
    <lineage>
        <taxon>Viruses</taxon>
        <taxon>Varidnaviria</taxon>
        <taxon>Bamfordvirae</taxon>
        <taxon>Nucleocytoviricota</taxon>
        <taxon>Pokkesviricetes</taxon>
        <taxon>Chitovirales</taxon>
        <taxon>Poxviridae</taxon>
        <taxon>Chordopoxvirinae</taxon>
        <taxon>Avipoxvirus</taxon>
        <taxon>Avipoxvirus fowlpox</taxon>
    </lineage>
</organism>
<dbReference type="KEGG" id="vg:1486839"/>
<evidence type="ECO:0000313" key="5">
    <source>
        <dbReference type="EMBL" id="QRM13535.1"/>
    </source>
</evidence>
<evidence type="ECO:0000313" key="3">
    <source>
        <dbReference type="EMBL" id="CAE52550.1"/>
    </source>
</evidence>
<accession>Q70HE6</accession>
<evidence type="ECO:0000313" key="1">
    <source>
        <dbReference type="EMBL" id="ART91438.1"/>
    </source>
</evidence>
<dbReference type="EMBL" id="MW142017">
    <property type="protein sequence ID" value="QRM13808.1"/>
    <property type="molecule type" value="Genomic_DNA"/>
</dbReference>
<dbReference type="Proteomes" id="UP000515929">
    <property type="component" value="Segment"/>
</dbReference>
<evidence type="ECO:0000313" key="2">
    <source>
        <dbReference type="EMBL" id="ART91690.1"/>
    </source>
</evidence>
<proteinExistence type="predicted"/>
<dbReference type="Proteomes" id="UP000627101">
    <property type="component" value="Segment"/>
</dbReference>
<sequence length="101" mass="11529">MNNDTIFTLFYCKNKKYVRGEGGRRRGKTGILLFHPINHRVIGTSAHQCYKTRRIGFKLYAVAPRHVSTIRCGRSHSAHRVDKFSFSFQKVDFHCIAGSGA</sequence>
<evidence type="ECO:0000313" key="4">
    <source>
        <dbReference type="EMBL" id="CAE52785.1"/>
    </source>
</evidence>
<evidence type="ECO:0000313" key="7">
    <source>
        <dbReference type="Proteomes" id="UP000515929"/>
    </source>
</evidence>
<dbReference type="EMBL" id="KX196452">
    <property type="protein sequence ID" value="ART91690.1"/>
    <property type="molecule type" value="Genomic_DNA"/>
</dbReference>
<reference evidence="3 6" key="1">
    <citation type="journal article" date="2004" name="J. Gen. Virol.">
        <title>Comparison of the genome sequence of FP9, an attenuated, tissue culture-adapted European fowlpox virus, with those of virulent American and European viruses.</title>
        <authorList>
            <person name="Skinner M.A."/>
            <person name="Laidlaw S.M."/>
        </authorList>
    </citation>
    <scope>NUCLEOTIDE SEQUENCE [LARGE SCALE GENOMIC DNA]</scope>
    <source>
        <strain evidence="3">HP1-438 Munich</strain>
    </source>
</reference>
<accession>A0A385HA59</accession>
<organismHost>
    <name type="scientific">Vertebrata</name>
    <name type="common">vertebrates</name>
    <dbReference type="NCBI Taxonomy" id="7742"/>
</organismHost>
<gene>
    <name evidence="3" type="primary">fp9.004</name>
    <name evidence="4" type="synonym">fp9.257</name>
    <name evidence="1" type="synonym">ORF004</name>
    <name evidence="2" type="synonym">ORF257</name>
</gene>
<reference evidence="1 7" key="2">
    <citation type="submission" date="2016-05" db="EMBL/GenBank/DDBJ databases">
        <title>The analysis of a fowlpox virus genome sequence.</title>
        <authorList>
            <person name="Zhao Y."/>
            <person name="Liu S."/>
        </authorList>
    </citation>
    <scope>NUCLEOTIDE SEQUENCE [LARGE SCALE GENOMIC DNA]</scope>
    <source>
        <strain evidence="1 7">NX10</strain>
    </source>
</reference>
<dbReference type="KEGG" id="vg:1486826"/>
<name>Q70HE6_FOWPV</name>
<dbReference type="RefSeq" id="NP_038967.1">
    <property type="nucleotide sequence ID" value="NC_002188.1"/>
</dbReference>
<dbReference type="EMBL" id="MW142017">
    <property type="protein sequence ID" value="QRM13535.1"/>
    <property type="molecule type" value="Genomic_DNA"/>
</dbReference>
<dbReference type="EMBL" id="AJ581527">
    <property type="protein sequence ID" value="CAE52785.1"/>
    <property type="molecule type" value="Genomic_DNA"/>
</dbReference>
<dbReference type="EMBL" id="KX196452">
    <property type="protein sequence ID" value="ART91438.1"/>
    <property type="molecule type" value="Genomic_DNA"/>
</dbReference>
<dbReference type="Proteomes" id="UP000150838">
    <property type="component" value="Segment"/>
</dbReference>
<reference evidence="5" key="3">
    <citation type="journal article" date="2021" name="Arch. Virol.">
        <title>Characterisation of an Australian fowlpox virus carrying a near-full-length provirus of reticuloendotheliosis virus.</title>
        <authorList>
            <person name="Sarker S."/>
            <person name="Athukorala A."/>
            <person name="Bowden T.R."/>
            <person name="Boyle D.B."/>
        </authorList>
    </citation>
    <scope>NUCLEOTIDE SEQUENCE</scope>
    <source>
        <strain evidence="5">FWPV-S</strain>
    </source>
</reference>
<dbReference type="RefSeq" id="NP_039220.1">
    <property type="nucleotide sequence ID" value="NC_002188.1"/>
</dbReference>